<proteinExistence type="predicted"/>
<protein>
    <submittedName>
        <fullName evidence="1">Uncharacterized protein</fullName>
    </submittedName>
</protein>
<keyword evidence="2" id="KW-1185">Reference proteome</keyword>
<reference evidence="1 2" key="1">
    <citation type="submission" date="2019-10" db="EMBL/GenBank/DDBJ databases">
        <title>Actinomadura rubteroloni sp. nov. and Actinomadura macrotermitis sp. nov., isolated from the gut of fungus growing-termite Macrotermes natalensis.</title>
        <authorList>
            <person name="Benndorf R."/>
            <person name="Martin K."/>
            <person name="Kuefner M."/>
            <person name="De Beer W."/>
            <person name="Kaster A.-K."/>
            <person name="Vollmers J."/>
            <person name="Poulsen M."/>
            <person name="Beemelmanns C."/>
        </authorList>
    </citation>
    <scope>NUCLEOTIDE SEQUENCE [LARGE SCALE GENOMIC DNA]</scope>
    <source>
        <strain evidence="1 2">RB68</strain>
    </source>
</reference>
<dbReference type="RefSeq" id="WP_153537355.1">
    <property type="nucleotide sequence ID" value="NZ_WEGH01000003.1"/>
</dbReference>
<sequence length="168" mass="18125">MTPLIIELEPLQGAGPIPLGAPFEEAGRALAAWGTPQPYAPYPGAEPLDWRLADSAVGAHVHCGSKGTVQTIELYRHPETTPQAQVLLLGLDVFATPAEQVIAHLRAHHDVVDEHDGHDLAVPSLSIGMSRPMVPDPDEDDEETIARYTTFTTVLLAGPGYYDPPPRR</sequence>
<dbReference type="EMBL" id="WEGH01000003">
    <property type="protein sequence ID" value="MQY07523.1"/>
    <property type="molecule type" value="Genomic_DNA"/>
</dbReference>
<evidence type="ECO:0000313" key="2">
    <source>
        <dbReference type="Proteomes" id="UP000487268"/>
    </source>
</evidence>
<dbReference type="Proteomes" id="UP000487268">
    <property type="component" value="Unassembled WGS sequence"/>
</dbReference>
<gene>
    <name evidence="1" type="ORF">ACRB68_56240</name>
</gene>
<comment type="caution">
    <text evidence="1">The sequence shown here is derived from an EMBL/GenBank/DDBJ whole genome shotgun (WGS) entry which is preliminary data.</text>
</comment>
<accession>A0A7K0C230</accession>
<dbReference type="OrthoDB" id="3870503at2"/>
<evidence type="ECO:0000313" key="1">
    <source>
        <dbReference type="EMBL" id="MQY07523.1"/>
    </source>
</evidence>
<organism evidence="1 2">
    <name type="scientific">Actinomadura macrotermitis</name>
    <dbReference type="NCBI Taxonomy" id="2585200"/>
    <lineage>
        <taxon>Bacteria</taxon>
        <taxon>Bacillati</taxon>
        <taxon>Actinomycetota</taxon>
        <taxon>Actinomycetes</taxon>
        <taxon>Streptosporangiales</taxon>
        <taxon>Thermomonosporaceae</taxon>
        <taxon>Actinomadura</taxon>
    </lineage>
</organism>
<name>A0A7K0C230_9ACTN</name>
<dbReference type="AlphaFoldDB" id="A0A7K0C230"/>